<evidence type="ECO:0000313" key="2">
    <source>
        <dbReference type="Proteomes" id="UP000295264"/>
    </source>
</evidence>
<gene>
    <name evidence="1" type="ORF">DBR06_SOUSAS13510068</name>
</gene>
<dbReference type="EMBL" id="QWLN02004377">
    <property type="protein sequence ID" value="TEA39154.1"/>
    <property type="molecule type" value="Genomic_DNA"/>
</dbReference>
<reference evidence="1 2" key="1">
    <citation type="journal article" date="2018" name="Genomics">
        <title>Molecular footprints of inshore aquatic adaptation in Indo-Pacific humpback dolphin (Sousa chinensis).</title>
        <authorList>
            <person name="Ming Y."/>
            <person name="Jian J."/>
            <person name="Yu F."/>
            <person name="Yu X."/>
            <person name="Wang J."/>
            <person name="Liu W."/>
        </authorList>
    </citation>
    <scope>NUCLEOTIDE SEQUENCE [LARGE SCALE GENOMIC DNA]</scope>
    <source>
        <strain evidence="1">MY-2018</strain>
        <tissue evidence="1">Skin</tissue>
    </source>
</reference>
<feature type="non-terminal residue" evidence="1">
    <location>
        <position position="1"/>
    </location>
</feature>
<organism evidence="1 2">
    <name type="scientific">Sousa chinensis</name>
    <name type="common">Indo-pacific humpbacked dolphin</name>
    <name type="synonym">Steno chinensis</name>
    <dbReference type="NCBI Taxonomy" id="103600"/>
    <lineage>
        <taxon>Eukaryota</taxon>
        <taxon>Metazoa</taxon>
        <taxon>Chordata</taxon>
        <taxon>Craniata</taxon>
        <taxon>Vertebrata</taxon>
        <taxon>Euteleostomi</taxon>
        <taxon>Mammalia</taxon>
        <taxon>Eutheria</taxon>
        <taxon>Laurasiatheria</taxon>
        <taxon>Artiodactyla</taxon>
        <taxon>Whippomorpha</taxon>
        <taxon>Cetacea</taxon>
        <taxon>Odontoceti</taxon>
        <taxon>Delphinidae</taxon>
        <taxon>Sousa</taxon>
    </lineage>
</organism>
<dbReference type="Proteomes" id="UP000295264">
    <property type="component" value="Unassembled WGS sequence"/>
</dbReference>
<sequence>TTNDMKNHRCNSTTRTLMTNIRKTHPLIKILNDAFIDLPT</sequence>
<protein>
    <submittedName>
        <fullName evidence="1">Uncharacterized protein</fullName>
    </submittedName>
</protein>
<proteinExistence type="predicted"/>
<keyword evidence="2" id="KW-1185">Reference proteome</keyword>
<name>A0A484GTF0_SOUCH</name>
<dbReference type="AlphaFoldDB" id="A0A484GTF0"/>
<accession>A0A484GTF0</accession>
<evidence type="ECO:0000313" key="1">
    <source>
        <dbReference type="EMBL" id="TEA39154.1"/>
    </source>
</evidence>
<feature type="non-terminal residue" evidence="1">
    <location>
        <position position="40"/>
    </location>
</feature>
<comment type="caution">
    <text evidence="1">The sequence shown here is derived from an EMBL/GenBank/DDBJ whole genome shotgun (WGS) entry which is preliminary data.</text>
</comment>